<keyword evidence="2" id="KW-1185">Reference proteome</keyword>
<protein>
    <submittedName>
        <fullName evidence="1">Protein kinase-like domain</fullName>
    </submittedName>
</protein>
<keyword evidence="1" id="KW-0808">Transferase</keyword>
<gene>
    <name evidence="1" type="ORF">F53441_2024</name>
</gene>
<proteinExistence type="predicted"/>
<name>A0A8H4KR29_9HYPO</name>
<comment type="caution">
    <text evidence="1">The sequence shown here is derived from an EMBL/GenBank/DDBJ whole genome shotgun (WGS) entry which is preliminary data.</text>
</comment>
<dbReference type="GO" id="GO:0016301">
    <property type="term" value="F:kinase activity"/>
    <property type="evidence" value="ECO:0007669"/>
    <property type="project" value="UniProtKB-KW"/>
</dbReference>
<dbReference type="EMBL" id="JAADJG010000082">
    <property type="protein sequence ID" value="KAF4455707.1"/>
    <property type="molecule type" value="Genomic_DNA"/>
</dbReference>
<keyword evidence="1" id="KW-0418">Kinase</keyword>
<dbReference type="AlphaFoldDB" id="A0A8H4KR29"/>
<dbReference type="Proteomes" id="UP000605986">
    <property type="component" value="Unassembled WGS sequence"/>
</dbReference>
<sequence>MQFIQEKSTLREPQIFIYNTNKNNAAKAAFMLIEILPGIVAMDALGGHRVHGGVIPVEYEPGPIPGIGGPFDTAAAFFEAWADKVKFKLDKETITQMMQNGPISAEEMVKHINEFPSQIKLMAKLLPLHNEGPFPLCHDDFLHSNFMVDEVSFIVTGIID</sequence>
<accession>A0A8H4KR29</accession>
<evidence type="ECO:0000313" key="1">
    <source>
        <dbReference type="EMBL" id="KAF4455707.1"/>
    </source>
</evidence>
<reference evidence="1" key="1">
    <citation type="submission" date="2020-01" db="EMBL/GenBank/DDBJ databases">
        <title>Identification and distribution of gene clusters putatively required for synthesis of sphingolipid metabolism inhibitors in phylogenetically diverse species of the filamentous fungus Fusarium.</title>
        <authorList>
            <person name="Kim H.-S."/>
            <person name="Busman M."/>
            <person name="Brown D.W."/>
            <person name="Divon H."/>
            <person name="Uhlig S."/>
            <person name="Proctor R.H."/>
        </authorList>
    </citation>
    <scope>NUCLEOTIDE SEQUENCE</scope>
    <source>
        <strain evidence="1">NRRL 53441</strain>
    </source>
</reference>
<organism evidence="1 2">
    <name type="scientific">Fusarium austroafricanum</name>
    <dbReference type="NCBI Taxonomy" id="2364996"/>
    <lineage>
        <taxon>Eukaryota</taxon>
        <taxon>Fungi</taxon>
        <taxon>Dikarya</taxon>
        <taxon>Ascomycota</taxon>
        <taxon>Pezizomycotina</taxon>
        <taxon>Sordariomycetes</taxon>
        <taxon>Hypocreomycetidae</taxon>
        <taxon>Hypocreales</taxon>
        <taxon>Nectriaceae</taxon>
        <taxon>Fusarium</taxon>
        <taxon>Fusarium concolor species complex</taxon>
    </lineage>
</organism>
<dbReference type="OrthoDB" id="4868277at2759"/>
<evidence type="ECO:0000313" key="2">
    <source>
        <dbReference type="Proteomes" id="UP000605986"/>
    </source>
</evidence>